<dbReference type="AlphaFoldDB" id="A0A6G4N0E4"/>
<gene>
    <name evidence="1" type="ORF">G5T13_08890</name>
</gene>
<comment type="caution">
    <text evidence="1">The sequence shown here is derived from an EMBL/GenBank/DDBJ whole genome shotgun (WGS) entry which is preliminary data.</text>
</comment>
<dbReference type="EMBL" id="JAAJBG010000019">
    <property type="protein sequence ID" value="NGG16711.1"/>
    <property type="molecule type" value="Genomic_DNA"/>
</dbReference>
<sequence length="65" mass="7264">MNNVAEKVTRIDSDAYEAAVAFASEHDLKISRVVSMAVRYFAENAEVREVDVKAEKFCIGDQVIN</sequence>
<reference evidence="1" key="1">
    <citation type="submission" date="2020-02" db="EMBL/GenBank/DDBJ databases">
        <title>Antibiotic resistance/susceptibility profiles of lactic acid-producing cocci isolated from the human vagina, and analysis of the genetic basis of atypical resistances.</title>
        <authorList>
            <person name="Sirichoat A."/>
            <person name="Florez A.B."/>
            <person name="Vazquez L."/>
            <person name="Buppasiri P."/>
            <person name="Panya M."/>
            <person name="Lulitanond V."/>
            <person name="Mayo B."/>
        </authorList>
    </citation>
    <scope>NUCLEOTIDE SEQUENCE</scope>
    <source>
        <strain evidence="1">VA01-10AN</strain>
    </source>
</reference>
<name>A0A6G4N0E4_STRAP</name>
<organism evidence="1">
    <name type="scientific">Streptococcus anginosus</name>
    <dbReference type="NCBI Taxonomy" id="1328"/>
    <lineage>
        <taxon>Bacteria</taxon>
        <taxon>Bacillati</taxon>
        <taxon>Bacillota</taxon>
        <taxon>Bacilli</taxon>
        <taxon>Lactobacillales</taxon>
        <taxon>Streptococcaceae</taxon>
        <taxon>Streptococcus</taxon>
        <taxon>Streptococcus anginosus group</taxon>
    </lineage>
</organism>
<dbReference type="RefSeq" id="WP_117283087.1">
    <property type="nucleotide sequence ID" value="NZ_JAAJBF010000015.1"/>
</dbReference>
<proteinExistence type="predicted"/>
<protein>
    <submittedName>
        <fullName evidence="1">Uncharacterized protein</fullName>
    </submittedName>
</protein>
<evidence type="ECO:0000313" key="1">
    <source>
        <dbReference type="EMBL" id="NGG16711.1"/>
    </source>
</evidence>
<accession>A0A6G4N0E4</accession>